<reference evidence="13" key="1">
    <citation type="submission" date="2020-10" db="EMBL/GenBank/DDBJ databases">
        <authorList>
            <person name="Gilroy R."/>
        </authorList>
    </citation>
    <scope>NUCLEOTIDE SEQUENCE</scope>
    <source>
        <strain evidence="13">CHK123-3438</strain>
    </source>
</reference>
<dbReference type="PANTHER" id="PTHR43394">
    <property type="entry name" value="ATP-DEPENDENT PERMEASE MDL1, MITOCHONDRIAL"/>
    <property type="match status" value="1"/>
</dbReference>
<dbReference type="Pfam" id="PF00664">
    <property type="entry name" value="ABC_membrane"/>
    <property type="match status" value="1"/>
</dbReference>
<keyword evidence="7 10" id="KW-1133">Transmembrane helix</keyword>
<evidence type="ECO:0000256" key="8">
    <source>
        <dbReference type="ARBA" id="ARBA00023136"/>
    </source>
</evidence>
<feature type="domain" description="ABC transporter" evidence="11">
    <location>
        <begin position="362"/>
        <end position="595"/>
    </location>
</feature>
<proteinExistence type="predicted"/>
<feature type="region of interest" description="Disordered" evidence="9">
    <location>
        <begin position="325"/>
        <end position="353"/>
    </location>
</feature>
<keyword evidence="8 10" id="KW-0472">Membrane</keyword>
<sequence>MNRLLHVYIRPFLGRMSVGLAVKFVGTIMDLFLPWILAYMIDTVIPHKDVKQLVFWGLGMLFCSVLALVASVAANRMASKVASEITEWLRRDLFHKVMYLPSAQVDRWTKPTLISRLTTDTYNVHNMISRMQRMGVRSPILLLGGIAMTLSLDWVMASILLATMPLLGVIIWQLTKRSLPLYTKTQEAVDGFVRLVREDIAGIRVIKALSKADYERKRFDYWNRLVVERERKAGILTATLNPSMNLILNLGLILVVVVGAVRVQNGTGDVGKILAFLTYFTIILNAMLSISKMFVIFSKGTASADRIAQILETEDEQQMDQNFQAHGKSEEREAPDGNTKEQEDPAKPEPTVDWSRKDDAFVAFQDVTFSYYPGKPVLKHISFSLKKGESLGIIGETGAGKTAVAALLLGLYQPDSGRILVGGKDAKNQTFGELRRQIGIVFQNDTLFEDTIYENVRLGRNLTEEQVNRAIRASQAEDFVLEKSGQSREMLNIRGANLSGGQKQRILIARALAGEPDVLILDDSSSALDYGTDLRLRQAIRKEYGQVTGIYIAQRISSISHCDHVLVLEDGDMLGYGTHESLLENCGPYRDLYQMQTGNL</sequence>
<comment type="caution">
    <text evidence="13">The sequence shown here is derived from an EMBL/GenBank/DDBJ whole genome shotgun (WGS) entry which is preliminary data.</text>
</comment>
<dbReference type="EMBL" id="DVKS01000068">
    <property type="protein sequence ID" value="HIT41255.1"/>
    <property type="molecule type" value="Genomic_DNA"/>
</dbReference>
<protein>
    <submittedName>
        <fullName evidence="13">ABC transporter ATP-binding protein</fullName>
    </submittedName>
</protein>
<dbReference type="Proteomes" id="UP000886860">
    <property type="component" value="Unassembled WGS sequence"/>
</dbReference>
<name>A0A9D1GHI8_9FIRM</name>
<evidence type="ECO:0000259" key="11">
    <source>
        <dbReference type="PROSITE" id="PS50893"/>
    </source>
</evidence>
<keyword evidence="6 13" id="KW-0067">ATP-binding</keyword>
<dbReference type="InterPro" id="IPR011527">
    <property type="entry name" value="ABC1_TM_dom"/>
</dbReference>
<reference evidence="13" key="2">
    <citation type="journal article" date="2021" name="PeerJ">
        <title>Extensive microbial diversity within the chicken gut microbiome revealed by metagenomics and culture.</title>
        <authorList>
            <person name="Gilroy R."/>
            <person name="Ravi A."/>
            <person name="Getino M."/>
            <person name="Pursley I."/>
            <person name="Horton D.L."/>
            <person name="Alikhan N.F."/>
            <person name="Baker D."/>
            <person name="Gharbi K."/>
            <person name="Hall N."/>
            <person name="Watson M."/>
            <person name="Adriaenssens E.M."/>
            <person name="Foster-Nyarko E."/>
            <person name="Jarju S."/>
            <person name="Secka A."/>
            <person name="Antonio M."/>
            <person name="Oren A."/>
            <person name="Chaudhuri R.R."/>
            <person name="La Ragione R."/>
            <person name="Hildebrand F."/>
            <person name="Pallen M.J."/>
        </authorList>
    </citation>
    <scope>NUCLEOTIDE SEQUENCE</scope>
    <source>
        <strain evidence="13">CHK123-3438</strain>
    </source>
</reference>
<gene>
    <name evidence="13" type="ORF">IAB60_03980</name>
</gene>
<feature type="transmembrane region" description="Helical" evidence="10">
    <location>
        <begin position="140"/>
        <end position="172"/>
    </location>
</feature>
<dbReference type="PROSITE" id="PS50893">
    <property type="entry name" value="ABC_TRANSPORTER_2"/>
    <property type="match status" value="1"/>
</dbReference>
<dbReference type="InterPro" id="IPR017871">
    <property type="entry name" value="ABC_transporter-like_CS"/>
</dbReference>
<dbReference type="InterPro" id="IPR003593">
    <property type="entry name" value="AAA+_ATPase"/>
</dbReference>
<evidence type="ECO:0000256" key="1">
    <source>
        <dbReference type="ARBA" id="ARBA00004651"/>
    </source>
</evidence>
<evidence type="ECO:0000256" key="2">
    <source>
        <dbReference type="ARBA" id="ARBA00022448"/>
    </source>
</evidence>
<dbReference type="CDD" id="cd18548">
    <property type="entry name" value="ABC_6TM_Tm287_like"/>
    <property type="match status" value="1"/>
</dbReference>
<dbReference type="GO" id="GO:0015421">
    <property type="term" value="F:ABC-type oligopeptide transporter activity"/>
    <property type="evidence" value="ECO:0007669"/>
    <property type="project" value="TreeGrafter"/>
</dbReference>
<dbReference type="GO" id="GO:0005524">
    <property type="term" value="F:ATP binding"/>
    <property type="evidence" value="ECO:0007669"/>
    <property type="project" value="UniProtKB-KW"/>
</dbReference>
<dbReference type="GO" id="GO:0016887">
    <property type="term" value="F:ATP hydrolysis activity"/>
    <property type="evidence" value="ECO:0007669"/>
    <property type="project" value="InterPro"/>
</dbReference>
<evidence type="ECO:0000256" key="4">
    <source>
        <dbReference type="ARBA" id="ARBA00022692"/>
    </source>
</evidence>
<evidence type="ECO:0000313" key="14">
    <source>
        <dbReference type="Proteomes" id="UP000886860"/>
    </source>
</evidence>
<evidence type="ECO:0000256" key="10">
    <source>
        <dbReference type="SAM" id="Phobius"/>
    </source>
</evidence>
<evidence type="ECO:0000256" key="5">
    <source>
        <dbReference type="ARBA" id="ARBA00022741"/>
    </source>
</evidence>
<dbReference type="PROSITE" id="PS50929">
    <property type="entry name" value="ABC_TM1F"/>
    <property type="match status" value="1"/>
</dbReference>
<keyword evidence="5" id="KW-0547">Nucleotide-binding</keyword>
<dbReference type="Pfam" id="PF00005">
    <property type="entry name" value="ABC_tran"/>
    <property type="match status" value="1"/>
</dbReference>
<dbReference type="Gene3D" id="1.20.1560.10">
    <property type="entry name" value="ABC transporter type 1, transmembrane domain"/>
    <property type="match status" value="1"/>
</dbReference>
<evidence type="ECO:0000256" key="6">
    <source>
        <dbReference type="ARBA" id="ARBA00022840"/>
    </source>
</evidence>
<feature type="transmembrane region" description="Helical" evidence="10">
    <location>
        <begin position="20"/>
        <end position="41"/>
    </location>
</feature>
<feature type="transmembrane region" description="Helical" evidence="10">
    <location>
        <begin position="53"/>
        <end position="74"/>
    </location>
</feature>
<feature type="transmembrane region" description="Helical" evidence="10">
    <location>
        <begin position="273"/>
        <end position="297"/>
    </location>
</feature>
<dbReference type="FunFam" id="3.40.50.300:FF:000854">
    <property type="entry name" value="Multidrug ABC transporter ATP-binding protein"/>
    <property type="match status" value="1"/>
</dbReference>
<accession>A0A9D1GHI8</accession>
<dbReference type="InterPro" id="IPR027417">
    <property type="entry name" value="P-loop_NTPase"/>
</dbReference>
<feature type="compositionally biased region" description="Basic and acidic residues" evidence="9">
    <location>
        <begin position="327"/>
        <end position="347"/>
    </location>
</feature>
<keyword evidence="4 10" id="KW-0812">Transmembrane</keyword>
<dbReference type="InterPro" id="IPR036640">
    <property type="entry name" value="ABC1_TM_sf"/>
</dbReference>
<dbReference type="SMART" id="SM00382">
    <property type="entry name" value="AAA"/>
    <property type="match status" value="1"/>
</dbReference>
<dbReference type="PANTHER" id="PTHR43394:SF1">
    <property type="entry name" value="ATP-BINDING CASSETTE SUB-FAMILY B MEMBER 10, MITOCHONDRIAL"/>
    <property type="match status" value="1"/>
</dbReference>
<dbReference type="PROSITE" id="PS00211">
    <property type="entry name" value="ABC_TRANSPORTER_1"/>
    <property type="match status" value="1"/>
</dbReference>
<feature type="transmembrane region" description="Helical" evidence="10">
    <location>
        <begin position="243"/>
        <end position="261"/>
    </location>
</feature>
<keyword evidence="2" id="KW-0813">Transport</keyword>
<dbReference type="InterPro" id="IPR039421">
    <property type="entry name" value="Type_1_exporter"/>
</dbReference>
<dbReference type="GO" id="GO:0005886">
    <property type="term" value="C:plasma membrane"/>
    <property type="evidence" value="ECO:0007669"/>
    <property type="project" value="UniProtKB-SubCell"/>
</dbReference>
<dbReference type="InterPro" id="IPR003439">
    <property type="entry name" value="ABC_transporter-like_ATP-bd"/>
</dbReference>
<dbReference type="SUPFAM" id="SSF90123">
    <property type="entry name" value="ABC transporter transmembrane region"/>
    <property type="match status" value="1"/>
</dbReference>
<evidence type="ECO:0000256" key="3">
    <source>
        <dbReference type="ARBA" id="ARBA00022475"/>
    </source>
</evidence>
<feature type="domain" description="ABC transmembrane type-1" evidence="12">
    <location>
        <begin position="18"/>
        <end position="299"/>
    </location>
</feature>
<evidence type="ECO:0000259" key="12">
    <source>
        <dbReference type="PROSITE" id="PS50929"/>
    </source>
</evidence>
<dbReference type="AlphaFoldDB" id="A0A9D1GHI8"/>
<evidence type="ECO:0000313" key="13">
    <source>
        <dbReference type="EMBL" id="HIT41255.1"/>
    </source>
</evidence>
<evidence type="ECO:0000256" key="7">
    <source>
        <dbReference type="ARBA" id="ARBA00022989"/>
    </source>
</evidence>
<comment type="subcellular location">
    <subcellularLocation>
        <location evidence="1">Cell membrane</location>
        <topology evidence="1">Multi-pass membrane protein</topology>
    </subcellularLocation>
</comment>
<organism evidence="13 14">
    <name type="scientific">Candidatus Caccovicinus merdipullorum</name>
    <dbReference type="NCBI Taxonomy" id="2840724"/>
    <lineage>
        <taxon>Bacteria</taxon>
        <taxon>Bacillati</taxon>
        <taxon>Bacillota</taxon>
        <taxon>Clostridia</taxon>
        <taxon>Eubacteriales</taxon>
        <taxon>Candidatus Caccovicinus</taxon>
    </lineage>
</organism>
<dbReference type="SUPFAM" id="SSF52540">
    <property type="entry name" value="P-loop containing nucleoside triphosphate hydrolases"/>
    <property type="match status" value="1"/>
</dbReference>
<dbReference type="Gene3D" id="3.40.50.300">
    <property type="entry name" value="P-loop containing nucleotide triphosphate hydrolases"/>
    <property type="match status" value="1"/>
</dbReference>
<keyword evidence="3" id="KW-1003">Cell membrane</keyword>
<evidence type="ECO:0000256" key="9">
    <source>
        <dbReference type="SAM" id="MobiDB-lite"/>
    </source>
</evidence>